<dbReference type="InterPro" id="IPR023753">
    <property type="entry name" value="FAD/NAD-binding_dom"/>
</dbReference>
<dbReference type="SUPFAM" id="SSF51905">
    <property type="entry name" value="FAD/NAD(P)-binding domain"/>
    <property type="match status" value="2"/>
</dbReference>
<dbReference type="EMBL" id="CP002347">
    <property type="protein sequence ID" value="ADR19001.1"/>
    <property type="molecule type" value="Genomic_DNA"/>
</dbReference>
<dbReference type="STRING" id="768670.Calni_1090"/>
<sequence precursor="true">MKRRDFIKTTTALGIGLTLSSKAVFASESKKELLPKKQTRVAIIGGGFGGATTAKYIKMLNPKLDVVLIDQHDIFYSCPMSNHVIVGLSNIKEISFKYDILQKKYGVKFLKKEVENIDGVSKKVLFKDGFLTYDILVVSPGIGFKYDEAIGYTKDVAEVLPHAWKAGEQTLKLAKMLKELPKGGTVLLRVPKAPYRCPPGPYERSCLIAWYLKTYKPGSKILVIDENDDVTSKGKLFKAAFAELYKDILEYTPDVNVLNIDAKNRVIKTSKGDIKADLINFIPDQKANDSAFKFGLIPEGKLWAPVDSWTLESTLVKDVYVIGDSANRGSFGTVPHSGYIANSMGKVVAEAIVAKLNGKNPPRPFMMNTCYSMVSNEEAIWVATVYEYNDDKKLTVQVGKAGGVPEQRSKIDKENQYSWANSIWEDTFM</sequence>
<dbReference type="SUPFAM" id="SSF55424">
    <property type="entry name" value="FAD/NAD-linked reductases, dimerisation (C-terminal) domain"/>
    <property type="match status" value="1"/>
</dbReference>
<dbReference type="Pfam" id="PF09242">
    <property type="entry name" value="FCSD-flav_bind"/>
    <property type="match status" value="1"/>
</dbReference>
<dbReference type="InterPro" id="IPR036188">
    <property type="entry name" value="FAD/NAD-bd_sf"/>
</dbReference>
<reference evidence="6 7" key="2">
    <citation type="journal article" date="2011" name="Stand. Genomic Sci.">
        <title>Complete genome sequence of Calditerrivibrio nitroreducens type strain (Yu37-1).</title>
        <authorList>
            <person name="Pitluck S."/>
            <person name="Sikorski J."/>
            <person name="Zeytun A."/>
            <person name="Lapidus A."/>
            <person name="Nolan M."/>
            <person name="Lucas S."/>
            <person name="Hammon N."/>
            <person name="Deshpande S."/>
            <person name="Cheng J.F."/>
            <person name="Tapia R."/>
            <person name="Han C."/>
            <person name="Goodwin L."/>
            <person name="Liolios K."/>
            <person name="Pagani I."/>
            <person name="Ivanova N."/>
            <person name="Mavromatis K."/>
            <person name="Pati A."/>
            <person name="Chen A."/>
            <person name="Palaniappan K."/>
            <person name="Hauser L."/>
            <person name="Chang Y.J."/>
            <person name="Jeffries C.D."/>
            <person name="Detter J.C."/>
            <person name="Brambilla E."/>
            <person name="Djao O.D."/>
            <person name="Rohde M."/>
            <person name="Spring S."/>
            <person name="Goker M."/>
            <person name="Woyke T."/>
            <person name="Bristow J."/>
            <person name="Eisen J.A."/>
            <person name="Markowitz V."/>
            <person name="Hugenholtz P."/>
            <person name="Kyrpides N.C."/>
            <person name="Klenk H.P."/>
            <person name="Land M."/>
        </authorList>
    </citation>
    <scope>NUCLEOTIDE SEQUENCE [LARGE SCALE GENOMIC DNA]</scope>
    <source>
        <strain evidence="7">DSM 19672 / NBRC 101217 / Yu37-1</strain>
    </source>
</reference>
<accession>E4TI85</accession>
<dbReference type="Gene3D" id="3.90.760.10">
    <property type="entry name" value="Flavocytochrome c sulphide dehydrogenase, flavin-binding domain"/>
    <property type="match status" value="1"/>
</dbReference>
<dbReference type="Proteomes" id="UP000007039">
    <property type="component" value="Chromosome"/>
</dbReference>
<dbReference type="PANTHER" id="PTHR43755">
    <property type="match status" value="1"/>
</dbReference>
<dbReference type="Gene3D" id="3.50.50.60">
    <property type="entry name" value="FAD/NAD(P)-binding domain"/>
    <property type="match status" value="2"/>
</dbReference>
<feature type="domain" description="FAD/NAD(P)-binding" evidence="3">
    <location>
        <begin position="40"/>
        <end position="141"/>
    </location>
</feature>
<dbReference type="Pfam" id="PF21706">
    <property type="entry name" value="FCSD_central"/>
    <property type="match status" value="1"/>
</dbReference>
<evidence type="ECO:0000259" key="5">
    <source>
        <dbReference type="Pfam" id="PF21706"/>
    </source>
</evidence>
<keyword evidence="7" id="KW-1185">Reference proteome</keyword>
<protein>
    <submittedName>
        <fullName evidence="6">Flavocytochrome c sulphide dehydrogenase flavin-binding protein</fullName>
    </submittedName>
</protein>
<proteinExistence type="predicted"/>
<evidence type="ECO:0000259" key="3">
    <source>
        <dbReference type="Pfam" id="PF07992"/>
    </source>
</evidence>
<dbReference type="eggNOG" id="COG0446">
    <property type="taxonomic scope" value="Bacteria"/>
</dbReference>
<dbReference type="InterPro" id="IPR016156">
    <property type="entry name" value="FAD/NAD-linked_Rdtase_dimer_sf"/>
</dbReference>
<evidence type="ECO:0000313" key="6">
    <source>
        <dbReference type="EMBL" id="ADR19001.1"/>
    </source>
</evidence>
<dbReference type="OrthoDB" id="9802771at2"/>
<dbReference type="Pfam" id="PF07992">
    <property type="entry name" value="Pyr_redox_2"/>
    <property type="match status" value="1"/>
</dbReference>
<dbReference type="InterPro" id="IPR052541">
    <property type="entry name" value="SQRD"/>
</dbReference>
<feature type="domain" description="Flavocytochrome c sulphide dehydrogenase flavin-binding" evidence="4">
    <location>
        <begin position="362"/>
        <end position="428"/>
    </location>
</feature>
<evidence type="ECO:0000256" key="1">
    <source>
        <dbReference type="ARBA" id="ARBA00022630"/>
    </source>
</evidence>
<evidence type="ECO:0000259" key="4">
    <source>
        <dbReference type="Pfam" id="PF09242"/>
    </source>
</evidence>
<dbReference type="GO" id="GO:0016491">
    <property type="term" value="F:oxidoreductase activity"/>
    <property type="evidence" value="ECO:0007669"/>
    <property type="project" value="InterPro"/>
</dbReference>
<dbReference type="GO" id="GO:0050660">
    <property type="term" value="F:flavin adenine dinucleotide binding"/>
    <property type="evidence" value="ECO:0007669"/>
    <property type="project" value="InterPro"/>
</dbReference>
<evidence type="ECO:0000313" key="7">
    <source>
        <dbReference type="Proteomes" id="UP000007039"/>
    </source>
</evidence>
<dbReference type="HOGENOM" id="CLU_030742_0_0_0"/>
<dbReference type="RefSeq" id="WP_013451213.1">
    <property type="nucleotide sequence ID" value="NC_014758.1"/>
</dbReference>
<gene>
    <name evidence="6" type="ordered locus">Calni_1090</name>
</gene>
<name>E4TI85_CALNY</name>
<keyword evidence="2" id="KW-0274">FAD</keyword>
<organism evidence="6 7">
    <name type="scientific">Calditerrivibrio nitroreducens (strain DSM 19672 / NBRC 101217 / Yu37-1)</name>
    <dbReference type="NCBI Taxonomy" id="768670"/>
    <lineage>
        <taxon>Bacteria</taxon>
        <taxon>Pseudomonadati</taxon>
        <taxon>Deferribacterota</taxon>
        <taxon>Deferribacteres</taxon>
        <taxon>Deferribacterales</taxon>
        <taxon>Calditerrivibrionaceae</taxon>
    </lineage>
</organism>
<reference key="1">
    <citation type="submission" date="2010-11" db="EMBL/GenBank/DDBJ databases">
        <title>The complete genome of chromosome of Calditerrivibrio nitroreducens DSM 19672.</title>
        <authorList>
            <consortium name="US DOE Joint Genome Institute (JGI-PGF)"/>
            <person name="Lucas S."/>
            <person name="Copeland A."/>
            <person name="Lapidus A."/>
            <person name="Bruce D."/>
            <person name="Goodwin L."/>
            <person name="Pitluck S."/>
            <person name="Kyrpides N."/>
            <person name="Mavromatis K."/>
            <person name="Ivanova N."/>
            <person name="Mikhailova N."/>
            <person name="Zeytun A."/>
            <person name="Brettin T."/>
            <person name="Detter J.C."/>
            <person name="Tapia R."/>
            <person name="Han C."/>
            <person name="Land M."/>
            <person name="Hauser L."/>
            <person name="Markowitz V."/>
            <person name="Cheng J.-F."/>
            <person name="Hugenholtz P."/>
            <person name="Woyke T."/>
            <person name="Wu D."/>
            <person name="Spring S."/>
            <person name="Schroeder M."/>
            <person name="Brambilla E."/>
            <person name="Klenk H.-P."/>
            <person name="Eisen J.A."/>
        </authorList>
    </citation>
    <scope>NUCLEOTIDE SEQUENCE [LARGE SCALE GENOMIC DNA]</scope>
    <source>
        <strain>DSM 19672</strain>
    </source>
</reference>
<dbReference type="InterPro" id="IPR049386">
    <property type="entry name" value="FCSD_central"/>
</dbReference>
<keyword evidence="1" id="KW-0285">Flavoprotein</keyword>
<feature type="domain" description="Sulfide dehydrogenase [flavocytochrome c] flavoprotein chain central" evidence="5">
    <location>
        <begin position="170"/>
        <end position="283"/>
    </location>
</feature>
<dbReference type="InterPro" id="IPR015323">
    <property type="entry name" value="FlavoCytC_S_DH_flav-bd"/>
</dbReference>
<dbReference type="InterPro" id="IPR037092">
    <property type="entry name" value="FlavoCytC_S_DH_flav-bd_sf"/>
</dbReference>
<dbReference type="KEGG" id="cni:Calni_1090"/>
<evidence type="ECO:0000256" key="2">
    <source>
        <dbReference type="ARBA" id="ARBA00022827"/>
    </source>
</evidence>
<dbReference type="AlphaFoldDB" id="E4TI85"/>
<dbReference type="PANTHER" id="PTHR43755:SF1">
    <property type="entry name" value="FAD-DEPENDENT PYRIDINE NUCLEOTIDE-DISULPHIDE OXIDOREDUCTASE"/>
    <property type="match status" value="1"/>
</dbReference>